<dbReference type="PROSITE" id="PS50945">
    <property type="entry name" value="I_LWEQ"/>
    <property type="match status" value="1"/>
</dbReference>
<keyword evidence="4" id="KW-0009">Actin-binding</keyword>
<gene>
    <name evidence="10" type="primary">SLA2</name>
    <name evidence="10" type="ORF">MCAP1_000335</name>
</gene>
<dbReference type="InterPro" id="IPR013809">
    <property type="entry name" value="ENTH"/>
</dbReference>
<sequence>MTDSSSHRPLTGSSRSSASKATVHTIGMALTIVSCVFFILSFLSSLAGLVVDSPPPTSASFAGSRYYGRCNPYMKPGYIAHDPYPVWKAYDAACQTTPILPHLLSLLPSAKMGPAAALRAQNTPKQAEDDVIRTLKNRTILLVGDAVDRAMVRDLCAMVGETPVAVDASHPWGASLKQVSAYMGKSSNNAVLADYCFIPQYSTLVTSFYHYGADTDELWRAQPSYFPPGSFEGRLKSLLQPYLSSMASSPAYNGVQASSSQPDLVVFSSGLWDLAAWAMEDESEHLDATGDLSEKRLEWWRSRMVDMLVELRKVIGSSAPIAWRSTHMSLSTIKDTVESFIGSTGAAQPVAPTGSGHQFAHPHRIAQLNEARKSLLSLEGRDSVRGKLSKTIWSQANQPPLRDMPFGEVTLGLPLQQDSLLTPGLESHAFLFWSMVFFELHDSVTTIDARSRYAEQFFGTRPLDRERAEQELSMHLRKATSPDETSPKQKHVRKCIVYTWDHKSSQSIWTGLRSLPILSDEVQTFKALITVHKILQEGHPIVLREAQAQGNWFETCARINREGPRGYGQLISAYVSLIQSKLRFHRVHKEFNGLFEYEEYISLKNIDNPDEGYETIIELMNLQDRIDKLQKQVFATLRGRANECQISSLVPLVKESYGIYKFLTSMLRAMHRRTDAMDALEPLRGRYQRQHHELRRFYFECASLKYLTSLINVPKLNAEPPSLLAPPPDAPELPPREETPREPTPPPAGPSQAEIDEQARLLKEFEDKQRRLKEEEAAEALRNEELAAQREREFAAQQASQAEQQRLAQEQLLRSQEINQIHGRAAELERDLLFMRGQYERDQLLLHQYDARVKALEMELAGAAQNMHAQIGGKDEMLQQLQEQVDTWRKKYEALAKLYSQLRNEHLDLLGKYKQVQLKAGSAQEAINKMERMERDVKAKNLEMSDMIRERDRARLELDRMRGGEREEVERLKRELRFAEERAEDAVQARGTEVSSIMARMNAQITELEESLASHKAQLEAKEAEALILQEGMDATIRQMNDIRLDQGTSDEALNAQIDTIILDNSKKLSAIIDSILQACADKLDDALYELESPASSGSSTTTPEYVLSLIEKTQSSCNEFAAIFSLHVEQQAGGEHVAVIKSANQMAQAAADSLVSFKGILRFSRDEDAVERLTQVAVETGSVLLRVFLNVQSYRLAGLSAAQRSNVAMQQKGLASQALGRLADASQGLITSGQQMGASGSDLGDLIEREMMSAASTIEQATLRLQALLGRDKSSSRYSTTELQVHDTILEAALAIMKAIGGLIRSATASQEEIVARGRGSSTVQQFYKKNNRWTEGLISAARAVAFASTMLIEAADGVITGTHSLEQLIVASNEVSAATVQLVAASRVKSEFMSETQDRLERAAKAVTEACRALVKQVRMITDRQESSEDVDYARMATHEFKVREMEQQVEVLKLEKELAQARRVLGAMRRAGYHATEDE</sequence>
<dbReference type="GO" id="GO:0080025">
    <property type="term" value="F:phosphatidylinositol-3,5-bisphosphate binding"/>
    <property type="evidence" value="ECO:0007669"/>
    <property type="project" value="TreeGrafter"/>
</dbReference>
<dbReference type="FunFam" id="1.25.40.90:FF:000021">
    <property type="entry name" value="Cytoskeleton assembly control protein Sla2"/>
    <property type="match status" value="1"/>
</dbReference>
<dbReference type="Gene3D" id="1.20.1410.10">
    <property type="entry name" value="I/LWEQ domain"/>
    <property type="match status" value="1"/>
</dbReference>
<feature type="coiled-coil region" evidence="6">
    <location>
        <begin position="846"/>
        <end position="1025"/>
    </location>
</feature>
<dbReference type="InterPro" id="IPR002558">
    <property type="entry name" value="ILWEQ_dom"/>
</dbReference>
<dbReference type="GO" id="GO:0006897">
    <property type="term" value="P:endocytosis"/>
    <property type="evidence" value="ECO:0007669"/>
    <property type="project" value="InterPro"/>
</dbReference>
<dbReference type="FunFam" id="1.20.1410.10:FF:000004">
    <property type="entry name" value="Cytoskeleton assembly control protein Sla2"/>
    <property type="match status" value="1"/>
</dbReference>
<dbReference type="InterPro" id="IPR030224">
    <property type="entry name" value="Sla2_fam"/>
</dbReference>
<dbReference type="SMART" id="SM00273">
    <property type="entry name" value="ENTH"/>
    <property type="match status" value="1"/>
</dbReference>
<evidence type="ECO:0000256" key="1">
    <source>
        <dbReference type="ARBA" id="ARBA00004496"/>
    </source>
</evidence>
<feature type="domain" description="I/LWEQ" evidence="9">
    <location>
        <begin position="1236"/>
        <end position="1479"/>
    </location>
</feature>
<dbReference type="GO" id="GO:0007015">
    <property type="term" value="P:actin filament organization"/>
    <property type="evidence" value="ECO:0007669"/>
    <property type="project" value="TreeGrafter"/>
</dbReference>
<dbReference type="GO" id="GO:0048268">
    <property type="term" value="P:clathrin coat assembly"/>
    <property type="evidence" value="ECO:0007669"/>
    <property type="project" value="TreeGrafter"/>
</dbReference>
<keyword evidence="11" id="KW-1185">Reference proteome</keyword>
<dbReference type="InterPro" id="IPR011417">
    <property type="entry name" value="ANTH_dom"/>
</dbReference>
<comment type="caution">
    <text evidence="5">Lacks conserved residue(s) required for the propagation of feature annotation.</text>
</comment>
<proteinExistence type="inferred from homology"/>
<dbReference type="SUPFAM" id="SSF48464">
    <property type="entry name" value="ENTH/VHS domain"/>
    <property type="match status" value="1"/>
</dbReference>
<dbReference type="CDD" id="cd17007">
    <property type="entry name" value="ANTH_N_Sla2p"/>
    <property type="match status" value="1"/>
</dbReference>
<feature type="region of interest" description="Disordered" evidence="7">
    <location>
        <begin position="719"/>
        <end position="753"/>
    </location>
</feature>
<dbReference type="GO" id="GO:0051015">
    <property type="term" value="F:actin filament binding"/>
    <property type="evidence" value="ECO:0007669"/>
    <property type="project" value="TreeGrafter"/>
</dbReference>
<evidence type="ECO:0000256" key="6">
    <source>
        <dbReference type="SAM" id="Coils"/>
    </source>
</evidence>
<feature type="transmembrane region" description="Helical" evidence="5">
    <location>
        <begin position="21"/>
        <end position="51"/>
    </location>
</feature>
<dbReference type="PANTHER" id="PTHR10407:SF15">
    <property type="entry name" value="HUNTINGTIN INTERACTING PROTEIN 1"/>
    <property type="match status" value="1"/>
</dbReference>
<keyword evidence="5" id="KW-1133">Transmembrane helix</keyword>
<evidence type="ECO:0000259" key="9">
    <source>
        <dbReference type="PROSITE" id="PS50945"/>
    </source>
</evidence>
<evidence type="ECO:0000256" key="3">
    <source>
        <dbReference type="ARBA" id="ARBA00022490"/>
    </source>
</evidence>
<dbReference type="EMBL" id="CP119908">
    <property type="protein sequence ID" value="WFD18123.1"/>
    <property type="molecule type" value="Genomic_DNA"/>
</dbReference>
<name>A0AAF0E647_9BASI</name>
<evidence type="ECO:0000256" key="2">
    <source>
        <dbReference type="ARBA" id="ARBA00010135"/>
    </source>
</evidence>
<feature type="coiled-coil region" evidence="6">
    <location>
        <begin position="755"/>
        <end position="819"/>
    </location>
</feature>
<dbReference type="InterPro" id="IPR035964">
    <property type="entry name" value="I/LWEQ_dom_sf"/>
</dbReference>
<evidence type="ECO:0000313" key="10">
    <source>
        <dbReference type="EMBL" id="WFD18123.1"/>
    </source>
</evidence>
<dbReference type="GO" id="GO:0030479">
    <property type="term" value="C:actin cortical patch"/>
    <property type="evidence" value="ECO:0007669"/>
    <property type="project" value="TreeGrafter"/>
</dbReference>
<dbReference type="InterPro" id="IPR008942">
    <property type="entry name" value="ENTH_VHS"/>
</dbReference>
<feature type="domain" description="ENTH" evidence="8">
    <location>
        <begin position="464"/>
        <end position="592"/>
    </location>
</feature>
<feature type="compositionally biased region" description="Pro residues" evidence="7">
    <location>
        <begin position="723"/>
        <end position="733"/>
    </location>
</feature>
<dbReference type="GO" id="GO:0035615">
    <property type="term" value="F:clathrin adaptor activity"/>
    <property type="evidence" value="ECO:0007669"/>
    <property type="project" value="TreeGrafter"/>
</dbReference>
<evidence type="ECO:0000256" key="5">
    <source>
        <dbReference type="PROSITE-ProRule" id="PRU00243"/>
    </source>
</evidence>
<protein>
    <submittedName>
        <fullName evidence="10">Sla2 Src-like adaptor 2</fullName>
    </submittedName>
</protein>
<dbReference type="SMART" id="SM00307">
    <property type="entry name" value="ILWEQ"/>
    <property type="match status" value="1"/>
</dbReference>
<dbReference type="Proteomes" id="UP001220961">
    <property type="component" value="Chromosome 1"/>
</dbReference>
<comment type="subcellular location">
    <subcellularLocation>
        <location evidence="1">Cytoplasm</location>
    </subcellularLocation>
</comment>
<reference evidence="10" key="1">
    <citation type="submission" date="2023-03" db="EMBL/GenBank/DDBJ databases">
        <title>Mating type loci evolution in Malassezia.</title>
        <authorList>
            <person name="Coelho M.A."/>
        </authorList>
    </citation>
    <scope>NUCLEOTIDE SEQUENCE</scope>
    <source>
        <strain evidence="10">CBS 10434</strain>
    </source>
</reference>
<dbReference type="PANTHER" id="PTHR10407">
    <property type="entry name" value="HUNTINGTIN INTERACTING PROTEIN 1"/>
    <property type="match status" value="1"/>
</dbReference>
<dbReference type="Pfam" id="PF01608">
    <property type="entry name" value="I_LWEQ"/>
    <property type="match status" value="1"/>
</dbReference>
<feature type="coiled-coil region" evidence="6">
    <location>
        <begin position="1438"/>
        <end position="1474"/>
    </location>
</feature>
<dbReference type="GO" id="GO:0030136">
    <property type="term" value="C:clathrin-coated vesicle"/>
    <property type="evidence" value="ECO:0007669"/>
    <property type="project" value="TreeGrafter"/>
</dbReference>
<keyword evidence="5" id="KW-0472">Membrane</keyword>
<dbReference type="GO" id="GO:0043325">
    <property type="term" value="F:phosphatidylinositol-3,4-bisphosphate binding"/>
    <property type="evidence" value="ECO:0007669"/>
    <property type="project" value="TreeGrafter"/>
</dbReference>
<keyword evidence="3" id="KW-0963">Cytoplasm</keyword>
<dbReference type="GO" id="GO:0032051">
    <property type="term" value="F:clathrin light chain binding"/>
    <property type="evidence" value="ECO:0007669"/>
    <property type="project" value="TreeGrafter"/>
</dbReference>
<dbReference type="SUPFAM" id="SSF109885">
    <property type="entry name" value="I/LWEQ domain"/>
    <property type="match status" value="1"/>
</dbReference>
<accession>A0AAF0E647</accession>
<keyword evidence="6" id="KW-0175">Coiled coil</keyword>
<evidence type="ECO:0000259" key="8">
    <source>
        <dbReference type="PROSITE" id="PS50942"/>
    </source>
</evidence>
<evidence type="ECO:0000313" key="11">
    <source>
        <dbReference type="Proteomes" id="UP001220961"/>
    </source>
</evidence>
<dbReference type="Pfam" id="PF07651">
    <property type="entry name" value="ANTH"/>
    <property type="match status" value="1"/>
</dbReference>
<organism evidence="10 11">
    <name type="scientific">Malassezia caprae</name>
    <dbReference type="NCBI Taxonomy" id="1381934"/>
    <lineage>
        <taxon>Eukaryota</taxon>
        <taxon>Fungi</taxon>
        <taxon>Dikarya</taxon>
        <taxon>Basidiomycota</taxon>
        <taxon>Ustilaginomycotina</taxon>
        <taxon>Malasseziomycetes</taxon>
        <taxon>Malasseziales</taxon>
        <taxon>Malasseziaceae</taxon>
        <taxon>Malassezia</taxon>
    </lineage>
</organism>
<dbReference type="Gene3D" id="1.25.40.90">
    <property type="match status" value="1"/>
</dbReference>
<keyword evidence="5" id="KW-0812">Transmembrane</keyword>
<comment type="similarity">
    <text evidence="2">Belongs to the SLA2 family.</text>
</comment>
<evidence type="ECO:0000256" key="4">
    <source>
        <dbReference type="ARBA" id="ARBA00023203"/>
    </source>
</evidence>
<dbReference type="PROSITE" id="PS50942">
    <property type="entry name" value="ENTH"/>
    <property type="match status" value="1"/>
</dbReference>
<evidence type="ECO:0000256" key="7">
    <source>
        <dbReference type="SAM" id="MobiDB-lite"/>
    </source>
</evidence>